<sequence>MHIRPPNGARMVRYRVGQSGRQGRSRCQAVACSGRLATHVVWAMCGQWRALAKRCANG</sequence>
<comment type="caution">
    <text evidence="1">The sequence shown here is derived from an EMBL/GenBank/DDBJ whole genome shotgun (WGS) entry which is preliminary data.</text>
</comment>
<accession>A0AAW2VP07</accession>
<evidence type="ECO:0000313" key="1">
    <source>
        <dbReference type="EMBL" id="KAL0431232.1"/>
    </source>
</evidence>
<proteinExistence type="predicted"/>
<organism evidence="1">
    <name type="scientific">Sesamum radiatum</name>
    <name type="common">Black benniseed</name>
    <dbReference type="NCBI Taxonomy" id="300843"/>
    <lineage>
        <taxon>Eukaryota</taxon>
        <taxon>Viridiplantae</taxon>
        <taxon>Streptophyta</taxon>
        <taxon>Embryophyta</taxon>
        <taxon>Tracheophyta</taxon>
        <taxon>Spermatophyta</taxon>
        <taxon>Magnoliopsida</taxon>
        <taxon>eudicotyledons</taxon>
        <taxon>Gunneridae</taxon>
        <taxon>Pentapetalae</taxon>
        <taxon>asterids</taxon>
        <taxon>lamiids</taxon>
        <taxon>Lamiales</taxon>
        <taxon>Pedaliaceae</taxon>
        <taxon>Sesamum</taxon>
    </lineage>
</organism>
<protein>
    <submittedName>
        <fullName evidence="1">Uncharacterized protein</fullName>
    </submittedName>
</protein>
<reference evidence="1" key="1">
    <citation type="submission" date="2020-06" db="EMBL/GenBank/DDBJ databases">
        <authorList>
            <person name="Li T."/>
            <person name="Hu X."/>
            <person name="Zhang T."/>
            <person name="Song X."/>
            <person name="Zhang H."/>
            <person name="Dai N."/>
            <person name="Sheng W."/>
            <person name="Hou X."/>
            <person name="Wei L."/>
        </authorList>
    </citation>
    <scope>NUCLEOTIDE SEQUENCE</scope>
    <source>
        <strain evidence="1">G02</strain>
        <tissue evidence="1">Leaf</tissue>
    </source>
</reference>
<dbReference type="EMBL" id="JACGWJ010000003">
    <property type="protein sequence ID" value="KAL0431232.1"/>
    <property type="molecule type" value="Genomic_DNA"/>
</dbReference>
<dbReference type="AlphaFoldDB" id="A0AAW2VP07"/>
<reference evidence="1" key="2">
    <citation type="journal article" date="2024" name="Plant">
        <title>Genomic evolution and insights into agronomic trait innovations of Sesamum species.</title>
        <authorList>
            <person name="Miao H."/>
            <person name="Wang L."/>
            <person name="Qu L."/>
            <person name="Liu H."/>
            <person name="Sun Y."/>
            <person name="Le M."/>
            <person name="Wang Q."/>
            <person name="Wei S."/>
            <person name="Zheng Y."/>
            <person name="Lin W."/>
            <person name="Duan Y."/>
            <person name="Cao H."/>
            <person name="Xiong S."/>
            <person name="Wang X."/>
            <person name="Wei L."/>
            <person name="Li C."/>
            <person name="Ma Q."/>
            <person name="Ju M."/>
            <person name="Zhao R."/>
            <person name="Li G."/>
            <person name="Mu C."/>
            <person name="Tian Q."/>
            <person name="Mei H."/>
            <person name="Zhang T."/>
            <person name="Gao T."/>
            <person name="Zhang H."/>
        </authorList>
    </citation>
    <scope>NUCLEOTIDE SEQUENCE</scope>
    <source>
        <strain evidence="1">G02</strain>
    </source>
</reference>
<gene>
    <name evidence="1" type="ORF">Sradi_0749200</name>
</gene>
<name>A0AAW2VP07_SESRA</name>